<name>A0AAV5UDT8_9BILA</name>
<feature type="transmembrane region" description="Helical" evidence="1">
    <location>
        <begin position="76"/>
        <end position="95"/>
    </location>
</feature>
<feature type="non-terminal residue" evidence="2">
    <location>
        <position position="1"/>
    </location>
</feature>
<feature type="transmembrane region" description="Helical" evidence="1">
    <location>
        <begin position="173"/>
        <end position="196"/>
    </location>
</feature>
<proteinExistence type="predicted"/>
<reference evidence="2" key="1">
    <citation type="submission" date="2023-10" db="EMBL/GenBank/DDBJ databases">
        <title>Genome assembly of Pristionchus species.</title>
        <authorList>
            <person name="Yoshida K."/>
            <person name="Sommer R.J."/>
        </authorList>
    </citation>
    <scope>NUCLEOTIDE SEQUENCE</scope>
    <source>
        <strain evidence="2">RS0144</strain>
    </source>
</reference>
<dbReference type="AlphaFoldDB" id="A0AAV5UDT8"/>
<keyword evidence="1" id="KW-1133">Transmembrane helix</keyword>
<comment type="caution">
    <text evidence="2">The sequence shown here is derived from an EMBL/GenBank/DDBJ whole genome shotgun (WGS) entry which is preliminary data.</text>
</comment>
<protein>
    <submittedName>
        <fullName evidence="2">Uncharacterized protein</fullName>
    </submittedName>
</protein>
<keyword evidence="3" id="KW-1185">Reference proteome</keyword>
<feature type="transmembrane region" description="Helical" evidence="1">
    <location>
        <begin position="139"/>
        <end position="161"/>
    </location>
</feature>
<sequence length="284" mass="32107">FQFLEISRYFQFAAKEPKIQKNSADSTSTYNPSTGFRSRYGSDASTLTISSQKELLGRISQPQYPVVAHKWSSRGLMLMAAVHTAILFADIFLLNTTDSRRWRNENVQAYTLFSLLIFLTNFSMPLVIAAVLLKGSKALTLFASFSVFWTSFAYGVIIMAYSEFDNPISSQPAGSLTMLTLLLTMLDCLALVTFFFTRFIRYKTFAGFFTPKINLVKEAKKQEPKRKFGLILPMTVDEAEMEEKSSISSTSEQDTLTSVTFSVIPVPVKFTRQRSKIQPPINYI</sequence>
<gene>
    <name evidence="2" type="ORF">PENTCL1PPCAC_27293</name>
</gene>
<evidence type="ECO:0000256" key="1">
    <source>
        <dbReference type="SAM" id="Phobius"/>
    </source>
</evidence>
<dbReference type="Proteomes" id="UP001432027">
    <property type="component" value="Unassembled WGS sequence"/>
</dbReference>
<accession>A0AAV5UDT8</accession>
<organism evidence="2 3">
    <name type="scientific">Pristionchus entomophagus</name>
    <dbReference type="NCBI Taxonomy" id="358040"/>
    <lineage>
        <taxon>Eukaryota</taxon>
        <taxon>Metazoa</taxon>
        <taxon>Ecdysozoa</taxon>
        <taxon>Nematoda</taxon>
        <taxon>Chromadorea</taxon>
        <taxon>Rhabditida</taxon>
        <taxon>Rhabditina</taxon>
        <taxon>Diplogasteromorpha</taxon>
        <taxon>Diplogasteroidea</taxon>
        <taxon>Neodiplogasteridae</taxon>
        <taxon>Pristionchus</taxon>
    </lineage>
</organism>
<keyword evidence="1" id="KW-0812">Transmembrane</keyword>
<keyword evidence="1" id="KW-0472">Membrane</keyword>
<feature type="transmembrane region" description="Helical" evidence="1">
    <location>
        <begin position="107"/>
        <end position="132"/>
    </location>
</feature>
<evidence type="ECO:0000313" key="2">
    <source>
        <dbReference type="EMBL" id="GMT05119.1"/>
    </source>
</evidence>
<dbReference type="EMBL" id="BTSX01000006">
    <property type="protein sequence ID" value="GMT05119.1"/>
    <property type="molecule type" value="Genomic_DNA"/>
</dbReference>
<evidence type="ECO:0000313" key="3">
    <source>
        <dbReference type="Proteomes" id="UP001432027"/>
    </source>
</evidence>